<keyword evidence="2" id="KW-0812">Transmembrane</keyword>
<keyword evidence="2" id="KW-0472">Membrane</keyword>
<name>A0A4Q6Y1A5_9SPHN</name>
<organism evidence="3 4">
    <name type="scientific">Sphingomonas populi</name>
    <dbReference type="NCBI Taxonomy" id="2484750"/>
    <lineage>
        <taxon>Bacteria</taxon>
        <taxon>Pseudomonadati</taxon>
        <taxon>Pseudomonadota</taxon>
        <taxon>Alphaproteobacteria</taxon>
        <taxon>Sphingomonadales</taxon>
        <taxon>Sphingomonadaceae</taxon>
        <taxon>Sphingomonas</taxon>
    </lineage>
</organism>
<dbReference type="Proteomes" id="UP000292085">
    <property type="component" value="Unassembled WGS sequence"/>
</dbReference>
<comment type="caution">
    <text evidence="3">The sequence shown here is derived from an EMBL/GenBank/DDBJ whole genome shotgun (WGS) entry which is preliminary data.</text>
</comment>
<keyword evidence="2" id="KW-1133">Transmembrane helix</keyword>
<evidence type="ECO:0000313" key="3">
    <source>
        <dbReference type="EMBL" id="RZF63029.1"/>
    </source>
</evidence>
<evidence type="ECO:0000256" key="2">
    <source>
        <dbReference type="SAM" id="Phobius"/>
    </source>
</evidence>
<gene>
    <name evidence="3" type="ORF">EWE75_18155</name>
</gene>
<evidence type="ECO:0000256" key="1">
    <source>
        <dbReference type="SAM" id="MobiDB-lite"/>
    </source>
</evidence>
<feature type="transmembrane region" description="Helical" evidence="2">
    <location>
        <begin position="49"/>
        <end position="66"/>
    </location>
</feature>
<dbReference type="OrthoDB" id="7574763at2"/>
<dbReference type="EMBL" id="SGIS01000033">
    <property type="protein sequence ID" value="RZF63029.1"/>
    <property type="molecule type" value="Genomic_DNA"/>
</dbReference>
<evidence type="ECO:0000313" key="4">
    <source>
        <dbReference type="Proteomes" id="UP000292085"/>
    </source>
</evidence>
<keyword evidence="4" id="KW-1185">Reference proteome</keyword>
<feature type="region of interest" description="Disordered" evidence="1">
    <location>
        <begin position="1"/>
        <end position="41"/>
    </location>
</feature>
<sequence>MSQAGSSVVRLPRPGQSGDARGTARTASKRPQASRRKPGGMWESVRGKWLYPAILAGMSIAVRLVSRKKDELR</sequence>
<dbReference type="AlphaFoldDB" id="A0A4Q6Y1A5"/>
<accession>A0A4Q6Y1A5</accession>
<dbReference type="RefSeq" id="WP_130159523.1">
    <property type="nucleotide sequence ID" value="NZ_SGIS01000033.1"/>
</dbReference>
<proteinExistence type="predicted"/>
<protein>
    <submittedName>
        <fullName evidence="3">Uncharacterized protein</fullName>
    </submittedName>
</protein>
<reference evidence="3 4" key="1">
    <citation type="submission" date="2019-02" db="EMBL/GenBank/DDBJ databases">
        <authorList>
            <person name="Li Y."/>
        </authorList>
    </citation>
    <scope>NUCLEOTIDE SEQUENCE [LARGE SCALE GENOMIC DNA]</scope>
    <source>
        <strain evidence="3 4">3-7</strain>
    </source>
</reference>